<feature type="transmembrane region" description="Helical" evidence="2">
    <location>
        <begin position="38"/>
        <end position="56"/>
    </location>
</feature>
<reference evidence="4" key="1">
    <citation type="submission" date="2022-11" db="UniProtKB">
        <authorList>
            <consortium name="WormBaseParasite"/>
        </authorList>
    </citation>
    <scope>IDENTIFICATION</scope>
</reference>
<dbReference type="WBParaSite" id="PEQ_0000331901-mRNA-1">
    <property type="protein sequence ID" value="PEQ_0000331901-mRNA-1"/>
    <property type="gene ID" value="PEQ_0000331901"/>
</dbReference>
<sequence length="113" mass="12752">MVYTAKAFAATRFGSTKPKNHQRVDAGSGYHPYTTPSLYAYLQLLIFLNALAFRYIPSRKVLHVVKNNYGQKRRCGRRTLGAIASAQQQGNDLSAHTDDRLQNSFEVNDDEDD</sequence>
<protein>
    <submittedName>
        <fullName evidence="4">Uncharacterized protein</fullName>
    </submittedName>
</protein>
<evidence type="ECO:0000313" key="4">
    <source>
        <dbReference type="WBParaSite" id="PEQ_0000331901-mRNA-1"/>
    </source>
</evidence>
<dbReference type="Proteomes" id="UP000887564">
    <property type="component" value="Unplaced"/>
</dbReference>
<name>A0A914RA10_PAREQ</name>
<evidence type="ECO:0000313" key="3">
    <source>
        <dbReference type="Proteomes" id="UP000887564"/>
    </source>
</evidence>
<keyword evidence="2" id="KW-1133">Transmembrane helix</keyword>
<proteinExistence type="predicted"/>
<keyword evidence="3" id="KW-1185">Reference proteome</keyword>
<accession>A0A914RA10</accession>
<organism evidence="3 4">
    <name type="scientific">Parascaris equorum</name>
    <name type="common">Equine roundworm</name>
    <dbReference type="NCBI Taxonomy" id="6256"/>
    <lineage>
        <taxon>Eukaryota</taxon>
        <taxon>Metazoa</taxon>
        <taxon>Ecdysozoa</taxon>
        <taxon>Nematoda</taxon>
        <taxon>Chromadorea</taxon>
        <taxon>Rhabditida</taxon>
        <taxon>Spirurina</taxon>
        <taxon>Ascaridomorpha</taxon>
        <taxon>Ascaridoidea</taxon>
        <taxon>Ascarididae</taxon>
        <taxon>Parascaris</taxon>
    </lineage>
</organism>
<feature type="region of interest" description="Disordered" evidence="1">
    <location>
        <begin position="86"/>
        <end position="113"/>
    </location>
</feature>
<keyword evidence="2" id="KW-0472">Membrane</keyword>
<evidence type="ECO:0000256" key="1">
    <source>
        <dbReference type="SAM" id="MobiDB-lite"/>
    </source>
</evidence>
<keyword evidence="2" id="KW-0812">Transmembrane</keyword>
<evidence type="ECO:0000256" key="2">
    <source>
        <dbReference type="SAM" id="Phobius"/>
    </source>
</evidence>
<dbReference type="AlphaFoldDB" id="A0A914RA10"/>